<name>A0ACB5TH32_CANBO</name>
<comment type="caution">
    <text evidence="1">The sequence shown here is derived from an EMBL/GenBank/DDBJ whole genome shotgun (WGS) entry which is preliminary data.</text>
</comment>
<reference evidence="1" key="1">
    <citation type="submission" date="2023-04" db="EMBL/GenBank/DDBJ databases">
        <title>Candida boidinii NBRC 1967.</title>
        <authorList>
            <person name="Ichikawa N."/>
            <person name="Sato H."/>
            <person name="Tonouchi N."/>
        </authorList>
    </citation>
    <scope>NUCLEOTIDE SEQUENCE</scope>
    <source>
        <strain evidence="1">NBRC 1967</strain>
    </source>
</reference>
<organism evidence="1 2">
    <name type="scientific">Candida boidinii</name>
    <name type="common">Yeast</name>
    <dbReference type="NCBI Taxonomy" id="5477"/>
    <lineage>
        <taxon>Eukaryota</taxon>
        <taxon>Fungi</taxon>
        <taxon>Dikarya</taxon>
        <taxon>Ascomycota</taxon>
        <taxon>Saccharomycotina</taxon>
        <taxon>Pichiomycetes</taxon>
        <taxon>Pichiales</taxon>
        <taxon>Pichiaceae</taxon>
        <taxon>Ogataea</taxon>
        <taxon>Ogataea/Candida clade</taxon>
    </lineage>
</organism>
<dbReference type="Proteomes" id="UP001165101">
    <property type="component" value="Unassembled WGS sequence"/>
</dbReference>
<gene>
    <name evidence="1" type="ORF">Cboi01_000092200</name>
</gene>
<evidence type="ECO:0000313" key="2">
    <source>
        <dbReference type="Proteomes" id="UP001165101"/>
    </source>
</evidence>
<proteinExistence type="predicted"/>
<protein>
    <submittedName>
        <fullName evidence="1">Unnamed protein product</fullName>
    </submittedName>
</protein>
<sequence>MFKISSNIPSLLQQEEESGQITDECSDSTQKGKLEIETVVETESSDDDDNKGLGTKKAEAATLIWSEKTLYYTYAWIWVCFFMLNFHSTIVGNVIYYAYNDFNSAPQVLTANILATVVGGVMNIPIANLITIWGRAEGLCVFLVIYMVGVIVGGSCHGPVGYATSYCLFWVGLNGIFVILDVFVADTSGLKNRALSFAFSTSPIICTAFTGPLCATAYLKGPGWRWAYHSSFIMAPFIYGPVIILLKIFERKAIKKGILKTNQINRTFIQSCWFYFKQFDVIGCFLLMAAFILILLPFSLQSFGEAEYKSAKFIAMLIVGVLLCPIFYIWERYYATRPMIKWSLLKNRTVMGACIVALSVNFSVCAWNSYFYSFTIVVYDISTTYAGYMQQIFTVGYTFWSIIFAAWIRITKTFKYTCLFFGFPLIALGTGLFYHFSINQDNIGLMIMCQIFIAFGGGTLILGYQMAVMASATLDSIPILLVLTNLFASIGMAFGQATSTGVYTNVFLKSLIKNLPTDSVDLAGDLYLGGYTAQIMYPIGDPIRSACTLAWGDYQKNAAIAAICILMLILPSISIWKNYNVDKKQNKGTVL</sequence>
<evidence type="ECO:0000313" key="1">
    <source>
        <dbReference type="EMBL" id="GME88477.1"/>
    </source>
</evidence>
<dbReference type="EMBL" id="BSXV01000295">
    <property type="protein sequence ID" value="GME88477.1"/>
    <property type="molecule type" value="Genomic_DNA"/>
</dbReference>
<accession>A0ACB5TH32</accession>
<keyword evidence="2" id="KW-1185">Reference proteome</keyword>